<name>A0A073K4X7_9BACI</name>
<dbReference type="RefSeq" id="WP_034643601.1">
    <property type="nucleotide sequence ID" value="NZ_CBCSJC010000026.1"/>
</dbReference>
<gene>
    <name evidence="2" type="ORF">BAMA_15685</name>
</gene>
<evidence type="ECO:0000313" key="3">
    <source>
        <dbReference type="Proteomes" id="UP000027822"/>
    </source>
</evidence>
<feature type="region of interest" description="Disordered" evidence="1">
    <location>
        <begin position="59"/>
        <end position="78"/>
    </location>
</feature>
<comment type="caution">
    <text evidence="2">The sequence shown here is derived from an EMBL/GenBank/DDBJ whole genome shotgun (WGS) entry which is preliminary data.</text>
</comment>
<sequence>MNTFKGIIMNLDFITLNRVVAKRNGIVMEDLLLLGKRKTFKKNGFIFGESILLKNDVNQEQKVPRQEPLEHSWKKLNT</sequence>
<dbReference type="Proteomes" id="UP000027822">
    <property type="component" value="Unassembled WGS sequence"/>
</dbReference>
<keyword evidence="3" id="KW-1185">Reference proteome</keyword>
<protein>
    <submittedName>
        <fullName evidence="2">Uncharacterized protein</fullName>
    </submittedName>
</protein>
<dbReference type="AlphaFoldDB" id="A0A073K4X7"/>
<dbReference type="EMBL" id="JOTN01000032">
    <property type="protein sequence ID" value="KEK17328.1"/>
    <property type="molecule type" value="Genomic_DNA"/>
</dbReference>
<proteinExistence type="predicted"/>
<reference evidence="2 3" key="1">
    <citation type="submission" date="2014-06" db="EMBL/GenBank/DDBJ databases">
        <title>Draft genome sequence of Bacillus manliponensis JCM 15802 (MCCC 1A00708).</title>
        <authorList>
            <person name="Lai Q."/>
            <person name="Liu Y."/>
            <person name="Shao Z."/>
        </authorList>
    </citation>
    <scope>NUCLEOTIDE SEQUENCE [LARGE SCALE GENOMIC DNA]</scope>
    <source>
        <strain evidence="2 3">JCM 15802</strain>
    </source>
</reference>
<dbReference type="STRING" id="574376.BAMA_15685"/>
<accession>A0A073K4X7</accession>
<evidence type="ECO:0000313" key="2">
    <source>
        <dbReference type="EMBL" id="KEK17328.1"/>
    </source>
</evidence>
<evidence type="ECO:0000256" key="1">
    <source>
        <dbReference type="SAM" id="MobiDB-lite"/>
    </source>
</evidence>
<organism evidence="2 3">
    <name type="scientific">Bacillus manliponensis</name>
    <dbReference type="NCBI Taxonomy" id="574376"/>
    <lineage>
        <taxon>Bacteria</taxon>
        <taxon>Bacillati</taxon>
        <taxon>Bacillota</taxon>
        <taxon>Bacilli</taxon>
        <taxon>Bacillales</taxon>
        <taxon>Bacillaceae</taxon>
        <taxon>Bacillus</taxon>
        <taxon>Bacillus cereus group</taxon>
    </lineage>
</organism>